<feature type="region of interest" description="Disordered" evidence="1">
    <location>
        <begin position="24"/>
        <end position="71"/>
    </location>
</feature>
<dbReference type="Proteomes" id="UP000606974">
    <property type="component" value="Unassembled WGS sequence"/>
</dbReference>
<evidence type="ECO:0000256" key="1">
    <source>
        <dbReference type="SAM" id="MobiDB-lite"/>
    </source>
</evidence>
<organism evidence="2 3">
    <name type="scientific">Endocarpon pusillum</name>
    <dbReference type="NCBI Taxonomy" id="364733"/>
    <lineage>
        <taxon>Eukaryota</taxon>
        <taxon>Fungi</taxon>
        <taxon>Dikarya</taxon>
        <taxon>Ascomycota</taxon>
        <taxon>Pezizomycotina</taxon>
        <taxon>Eurotiomycetes</taxon>
        <taxon>Chaetothyriomycetidae</taxon>
        <taxon>Verrucariales</taxon>
        <taxon>Verrucariaceae</taxon>
        <taxon>Endocarpon</taxon>
    </lineage>
</organism>
<accession>A0A8H7E0Z5</accession>
<evidence type="ECO:0000313" key="3">
    <source>
        <dbReference type="Proteomes" id="UP000606974"/>
    </source>
</evidence>
<keyword evidence="3" id="KW-1185">Reference proteome</keyword>
<comment type="caution">
    <text evidence="2">The sequence shown here is derived from an EMBL/GenBank/DDBJ whole genome shotgun (WGS) entry which is preliminary data.</text>
</comment>
<gene>
    <name evidence="2" type="ORF">GJ744_000938</name>
</gene>
<dbReference type="EMBL" id="JAACFV010000110">
    <property type="protein sequence ID" value="KAF7505392.1"/>
    <property type="molecule type" value="Genomic_DNA"/>
</dbReference>
<sequence>MNNLGVALDAKGPEFRTEARAMQETALRGQESLRGGDAEGSAPTSATGAATAMNPLRGQHGPFQGQHTYFV</sequence>
<proteinExistence type="predicted"/>
<reference evidence="2" key="1">
    <citation type="submission" date="2020-02" db="EMBL/GenBank/DDBJ databases">
        <authorList>
            <person name="Palmer J.M."/>
        </authorList>
    </citation>
    <scope>NUCLEOTIDE SEQUENCE</scope>
    <source>
        <strain evidence="2">EPUS1.4</strain>
        <tissue evidence="2">Thallus</tissue>
    </source>
</reference>
<evidence type="ECO:0000313" key="2">
    <source>
        <dbReference type="EMBL" id="KAF7505392.1"/>
    </source>
</evidence>
<dbReference type="AlphaFoldDB" id="A0A8H7E0Z5"/>
<name>A0A8H7E0Z5_9EURO</name>
<protein>
    <submittedName>
        <fullName evidence="2">Uncharacterized protein</fullName>
    </submittedName>
</protein>
<feature type="compositionally biased region" description="Low complexity" evidence="1">
    <location>
        <begin position="39"/>
        <end position="52"/>
    </location>
</feature>